<gene>
    <name evidence="2" type="ORF">PLOB_00039652</name>
</gene>
<sequence>MGLQNRKLSDKLQLDPNLTLEKATNLARQRETVKQQQNILDGRFKSTPVHIDGIAKGKSRRNKGNFKEKSQDKSKEKPSDSSKEKNPDQKCQSINFEVAEEEESFFLGEIVDISEVQSNSTKSPWTTTVLVEKETS</sequence>
<evidence type="ECO:0000313" key="3">
    <source>
        <dbReference type="Proteomes" id="UP001159405"/>
    </source>
</evidence>
<proteinExistence type="predicted"/>
<organism evidence="2 3">
    <name type="scientific">Porites lobata</name>
    <dbReference type="NCBI Taxonomy" id="104759"/>
    <lineage>
        <taxon>Eukaryota</taxon>
        <taxon>Metazoa</taxon>
        <taxon>Cnidaria</taxon>
        <taxon>Anthozoa</taxon>
        <taxon>Hexacorallia</taxon>
        <taxon>Scleractinia</taxon>
        <taxon>Fungiina</taxon>
        <taxon>Poritidae</taxon>
        <taxon>Porites</taxon>
    </lineage>
</organism>
<evidence type="ECO:0000313" key="2">
    <source>
        <dbReference type="EMBL" id="CAH3038104.1"/>
    </source>
</evidence>
<feature type="region of interest" description="Disordered" evidence="1">
    <location>
        <begin position="117"/>
        <end position="136"/>
    </location>
</feature>
<dbReference type="EMBL" id="CALNXK010000006">
    <property type="protein sequence ID" value="CAH3038104.1"/>
    <property type="molecule type" value="Genomic_DNA"/>
</dbReference>
<keyword evidence="3" id="KW-1185">Reference proteome</keyword>
<feature type="region of interest" description="Disordered" evidence="1">
    <location>
        <begin position="25"/>
        <end position="92"/>
    </location>
</feature>
<evidence type="ECO:0000256" key="1">
    <source>
        <dbReference type="SAM" id="MobiDB-lite"/>
    </source>
</evidence>
<accession>A0ABN8MZG7</accession>
<feature type="compositionally biased region" description="Basic and acidic residues" evidence="1">
    <location>
        <begin position="65"/>
        <end position="88"/>
    </location>
</feature>
<comment type="caution">
    <text evidence="2">The sequence shown here is derived from an EMBL/GenBank/DDBJ whole genome shotgun (WGS) entry which is preliminary data.</text>
</comment>
<protein>
    <submittedName>
        <fullName evidence="2">Uncharacterized protein</fullName>
    </submittedName>
</protein>
<feature type="compositionally biased region" description="Polar residues" evidence="1">
    <location>
        <begin position="117"/>
        <end position="129"/>
    </location>
</feature>
<name>A0ABN8MZG7_9CNID</name>
<reference evidence="2 3" key="1">
    <citation type="submission" date="2022-05" db="EMBL/GenBank/DDBJ databases">
        <authorList>
            <consortium name="Genoscope - CEA"/>
            <person name="William W."/>
        </authorList>
    </citation>
    <scope>NUCLEOTIDE SEQUENCE [LARGE SCALE GENOMIC DNA]</scope>
</reference>
<dbReference type="Proteomes" id="UP001159405">
    <property type="component" value="Unassembled WGS sequence"/>
</dbReference>